<dbReference type="Proteomes" id="UP000281553">
    <property type="component" value="Unassembled WGS sequence"/>
</dbReference>
<reference evidence="2 3" key="1">
    <citation type="submission" date="2018-11" db="EMBL/GenBank/DDBJ databases">
        <authorList>
            <consortium name="Pathogen Informatics"/>
        </authorList>
    </citation>
    <scope>NUCLEOTIDE SEQUENCE [LARGE SCALE GENOMIC DNA]</scope>
</reference>
<accession>A0A3P6TQR3</accession>
<evidence type="ECO:0000313" key="3">
    <source>
        <dbReference type="Proteomes" id="UP000281553"/>
    </source>
</evidence>
<feature type="region of interest" description="Disordered" evidence="1">
    <location>
        <begin position="18"/>
        <end position="51"/>
    </location>
</feature>
<proteinExistence type="predicted"/>
<evidence type="ECO:0000256" key="1">
    <source>
        <dbReference type="SAM" id="MobiDB-lite"/>
    </source>
</evidence>
<dbReference type="AlphaFoldDB" id="A0A3P6TQR3"/>
<dbReference type="EMBL" id="UYRU01044755">
    <property type="protein sequence ID" value="VDK87647.1"/>
    <property type="molecule type" value="Genomic_DNA"/>
</dbReference>
<sequence length="97" mass="10895">MITSCMKERLPEIEAWRKRKQTAESIEGEAEKEEEEEGGDDDNSRRNGHLRLGNGLSAAEELVSLKLALTRLQAASLMGKSDVFERSKLCTLCLRMV</sequence>
<protein>
    <submittedName>
        <fullName evidence="2">Uncharacterized protein</fullName>
    </submittedName>
</protein>
<keyword evidence="3" id="KW-1185">Reference proteome</keyword>
<gene>
    <name evidence="2" type="ORF">DILT_LOCUS4055</name>
</gene>
<name>A0A3P6TQR3_DIBLA</name>
<evidence type="ECO:0000313" key="2">
    <source>
        <dbReference type="EMBL" id="VDK87647.1"/>
    </source>
</evidence>
<feature type="compositionally biased region" description="Acidic residues" evidence="1">
    <location>
        <begin position="26"/>
        <end position="41"/>
    </location>
</feature>
<organism evidence="2 3">
    <name type="scientific">Dibothriocephalus latus</name>
    <name type="common">Fish tapeworm</name>
    <name type="synonym">Diphyllobothrium latum</name>
    <dbReference type="NCBI Taxonomy" id="60516"/>
    <lineage>
        <taxon>Eukaryota</taxon>
        <taxon>Metazoa</taxon>
        <taxon>Spiralia</taxon>
        <taxon>Lophotrochozoa</taxon>
        <taxon>Platyhelminthes</taxon>
        <taxon>Cestoda</taxon>
        <taxon>Eucestoda</taxon>
        <taxon>Diphyllobothriidea</taxon>
        <taxon>Diphyllobothriidae</taxon>
        <taxon>Dibothriocephalus</taxon>
    </lineage>
</organism>